<dbReference type="Pfam" id="PF07885">
    <property type="entry name" value="Ion_trans_2"/>
    <property type="match status" value="1"/>
</dbReference>
<evidence type="ECO:0000256" key="9">
    <source>
        <dbReference type="SAM" id="Phobius"/>
    </source>
</evidence>
<evidence type="ECO:0000256" key="2">
    <source>
        <dbReference type="ARBA" id="ARBA00022448"/>
    </source>
</evidence>
<keyword evidence="5" id="KW-0406">Ion transport</keyword>
<feature type="transmembrane region" description="Helical" evidence="9">
    <location>
        <begin position="38"/>
        <end position="60"/>
    </location>
</feature>
<dbReference type="InterPro" id="IPR013099">
    <property type="entry name" value="K_chnl_dom"/>
</dbReference>
<comment type="caution">
    <text evidence="11">The sequence shown here is derived from an EMBL/GenBank/DDBJ whole genome shotgun (WGS) entry which is preliminary data.</text>
</comment>
<evidence type="ECO:0000313" key="12">
    <source>
        <dbReference type="Proteomes" id="UP001597156"/>
    </source>
</evidence>
<dbReference type="Proteomes" id="UP001597156">
    <property type="component" value="Unassembled WGS sequence"/>
</dbReference>
<evidence type="ECO:0000256" key="6">
    <source>
        <dbReference type="ARBA" id="ARBA00023136"/>
    </source>
</evidence>
<keyword evidence="4 9" id="KW-1133">Transmembrane helix</keyword>
<evidence type="ECO:0000256" key="4">
    <source>
        <dbReference type="ARBA" id="ARBA00022989"/>
    </source>
</evidence>
<dbReference type="Gene3D" id="1.10.287.70">
    <property type="match status" value="1"/>
</dbReference>
<dbReference type="RefSeq" id="WP_121978534.1">
    <property type="nucleotide sequence ID" value="NZ_JBHTLH010000042.1"/>
</dbReference>
<dbReference type="InterPro" id="IPR027359">
    <property type="entry name" value="Volt_channel_dom_sf"/>
</dbReference>
<evidence type="ECO:0000256" key="1">
    <source>
        <dbReference type="ARBA" id="ARBA00004141"/>
    </source>
</evidence>
<evidence type="ECO:0000259" key="10">
    <source>
        <dbReference type="Pfam" id="PF07885"/>
    </source>
</evidence>
<evidence type="ECO:0000256" key="8">
    <source>
        <dbReference type="SAM" id="Coils"/>
    </source>
</evidence>
<evidence type="ECO:0000256" key="5">
    <source>
        <dbReference type="ARBA" id="ARBA00023065"/>
    </source>
</evidence>
<accession>A0ABW3PFW1</accession>
<keyword evidence="12" id="KW-1185">Reference proteome</keyword>
<dbReference type="InterPro" id="IPR028325">
    <property type="entry name" value="VG_K_chnl"/>
</dbReference>
<dbReference type="EMBL" id="JBHTLH010000042">
    <property type="protein sequence ID" value="MFD1126139.1"/>
    <property type="molecule type" value="Genomic_DNA"/>
</dbReference>
<dbReference type="PANTHER" id="PTHR11537">
    <property type="entry name" value="VOLTAGE-GATED POTASSIUM CHANNEL"/>
    <property type="match status" value="1"/>
</dbReference>
<dbReference type="Gene3D" id="1.20.120.350">
    <property type="entry name" value="Voltage-gated potassium channels. Chain C"/>
    <property type="match status" value="1"/>
</dbReference>
<feature type="transmembrane region" description="Helical" evidence="9">
    <location>
        <begin position="154"/>
        <end position="173"/>
    </location>
</feature>
<reference evidence="12" key="1">
    <citation type="journal article" date="2019" name="Int. J. Syst. Evol. Microbiol.">
        <title>The Global Catalogue of Microorganisms (GCM) 10K type strain sequencing project: providing services to taxonomists for standard genome sequencing and annotation.</title>
        <authorList>
            <consortium name="The Broad Institute Genomics Platform"/>
            <consortium name="The Broad Institute Genome Sequencing Center for Infectious Disease"/>
            <person name="Wu L."/>
            <person name="Ma J."/>
        </authorList>
    </citation>
    <scope>NUCLEOTIDE SEQUENCE [LARGE SCALE GENOMIC DNA]</scope>
    <source>
        <strain evidence="12">CCUG 71848</strain>
    </source>
</reference>
<feature type="coiled-coil region" evidence="8">
    <location>
        <begin position="208"/>
        <end position="242"/>
    </location>
</feature>
<keyword evidence="7" id="KW-0407">Ion channel</keyword>
<protein>
    <submittedName>
        <fullName evidence="11">Ion transporter</fullName>
    </submittedName>
</protein>
<feature type="transmembrane region" description="Helical" evidence="9">
    <location>
        <begin position="127"/>
        <end position="148"/>
    </location>
</feature>
<keyword evidence="2" id="KW-0813">Transport</keyword>
<organism evidence="11 12">
    <name type="scientific">Lentilactobacillus raoultii</name>
    <dbReference type="NCBI Taxonomy" id="1987503"/>
    <lineage>
        <taxon>Bacteria</taxon>
        <taxon>Bacillati</taxon>
        <taxon>Bacillota</taxon>
        <taxon>Bacilli</taxon>
        <taxon>Lactobacillales</taxon>
        <taxon>Lactobacillaceae</taxon>
        <taxon>Lentilactobacillus</taxon>
    </lineage>
</organism>
<gene>
    <name evidence="11" type="ORF">ACFQ22_12330</name>
</gene>
<keyword evidence="8" id="KW-0175">Coiled coil</keyword>
<evidence type="ECO:0000313" key="11">
    <source>
        <dbReference type="EMBL" id="MFD1126139.1"/>
    </source>
</evidence>
<feature type="transmembrane region" description="Helical" evidence="9">
    <location>
        <begin position="12"/>
        <end position="32"/>
    </location>
</feature>
<keyword evidence="3 9" id="KW-0812">Transmembrane</keyword>
<comment type="subcellular location">
    <subcellularLocation>
        <location evidence="1">Membrane</location>
        <topology evidence="1">Multi-pass membrane protein</topology>
    </subcellularLocation>
</comment>
<feature type="transmembrane region" description="Helical" evidence="9">
    <location>
        <begin position="72"/>
        <end position="90"/>
    </location>
</feature>
<feature type="transmembrane region" description="Helical" evidence="9">
    <location>
        <begin position="185"/>
        <end position="206"/>
    </location>
</feature>
<dbReference type="SUPFAM" id="SSF81324">
    <property type="entry name" value="Voltage-gated potassium channels"/>
    <property type="match status" value="1"/>
</dbReference>
<dbReference type="PANTHER" id="PTHR11537:SF254">
    <property type="entry name" value="POTASSIUM VOLTAGE-GATED CHANNEL PROTEIN SHAB"/>
    <property type="match status" value="1"/>
</dbReference>
<name>A0ABW3PFW1_9LACO</name>
<proteinExistence type="predicted"/>
<keyword evidence="6 9" id="KW-0472">Membrane</keyword>
<dbReference type="PRINTS" id="PR00169">
    <property type="entry name" value="KCHANNEL"/>
</dbReference>
<evidence type="ECO:0000256" key="7">
    <source>
        <dbReference type="ARBA" id="ARBA00023303"/>
    </source>
</evidence>
<evidence type="ECO:0000256" key="3">
    <source>
        <dbReference type="ARBA" id="ARBA00022692"/>
    </source>
</evidence>
<feature type="domain" description="Potassium channel" evidence="10">
    <location>
        <begin position="136"/>
        <end position="207"/>
    </location>
</feature>
<sequence length="244" mass="28558">MKNWLFKAYSIIVVFLALFSIMLTILDFSGIVNLEQIPWFYLDNGILLIFTVDYFLRLFISKNKWLFFKRNLFDLLAILPFYSVFSFFRFARVLRIMRMVRFFRFVRLIGFIGKVQKQSHQFFLTNGFIYLLWTSLAILLLSATLYSLSEKVSWGNSLWWAITTVTTVGYGDISPHTIIGKIAAVLLMFCGIGIIGSLTSTLTTFFTHQDNEDSLNKIFQQLKRLENENADLKNEIMELKKRVK</sequence>